<dbReference type="GO" id="GO:0055091">
    <property type="term" value="P:phospholipid homeostasis"/>
    <property type="evidence" value="ECO:0007669"/>
    <property type="project" value="TreeGrafter"/>
</dbReference>
<evidence type="ECO:0000256" key="5">
    <source>
        <dbReference type="ARBA" id="ARBA00023136"/>
    </source>
</evidence>
<evidence type="ECO:0000259" key="7">
    <source>
        <dbReference type="Pfam" id="PF09924"/>
    </source>
</evidence>
<feature type="compositionally biased region" description="Basic and acidic residues" evidence="6">
    <location>
        <begin position="503"/>
        <end position="512"/>
    </location>
</feature>
<sequence length="547" mass="60851">MDIPPVSTPQHVDDSPELLLPDRARGKPAKQQRRKAKPIKKSMLLDDISDCLVYQFYTHRKLNPCQCCGSLIDRLRSVASNSSTSSGSGSSRTLVDTATSSETLSCKNSSVTCYPSISDVPLDRPAHSAPMKLKYREHANIFCLDDLKTTDTIKQLAADYGRISHMGILDRSYSFFMNEARTAALSFKVQNKVAIVEGEPLCDPDSFDGLLAEFEEYRKRFGWSIAFMGASGAFVDYARERSWTTLQFGRERVLNPMTNDVLLERSGKRMLVQNRQLLDPVKGGITLGLYVPSHEDDLGLQRELISIYDAWRLERNRSSSPQAFITVYDPFSLPDLMTYIYTRGPDGVANGFAALRKIGANQGYHIDPCIAAPDAPRGVSDLLVFAALALLNRAGVSYLSFGYEPLDTLEEITGMARPIEKVTRTLYHHTFQRLPIGGKKAYHDKFRPDQFQESSLYLIFPAAVPSPRQVVAMAHIANVSIRKLVFADDKASANPKAKKSRKPNKEVTDIPDKTSSLGDKMQRLNLSKLSIHSSQRSDGTGIVERAA</sequence>
<evidence type="ECO:0000256" key="1">
    <source>
        <dbReference type="ARBA" id="ARBA00004651"/>
    </source>
</evidence>
<dbReference type="STRING" id="2070753.A0A3A2ZJ63"/>
<dbReference type="PANTHER" id="PTHR34697:SF2">
    <property type="entry name" value="PHOSPHATIDYLGLYCEROL LYSYLTRANSFERASE"/>
    <property type="match status" value="1"/>
</dbReference>
<feature type="domain" description="Phosphatidylglycerol lysyltransferase C-terminal" evidence="7">
    <location>
        <begin position="163"/>
        <end position="453"/>
    </location>
</feature>
<keyword evidence="5" id="KW-0472">Membrane</keyword>
<evidence type="ECO:0000313" key="8">
    <source>
        <dbReference type="EMBL" id="RJE23188.1"/>
    </source>
</evidence>
<evidence type="ECO:0000256" key="4">
    <source>
        <dbReference type="ARBA" id="ARBA00022989"/>
    </source>
</evidence>
<feature type="region of interest" description="Disordered" evidence="6">
    <location>
        <begin position="1"/>
        <end position="38"/>
    </location>
</feature>
<feature type="region of interest" description="Disordered" evidence="6">
    <location>
        <begin position="492"/>
        <end position="547"/>
    </location>
</feature>
<evidence type="ECO:0000313" key="9">
    <source>
        <dbReference type="Proteomes" id="UP000266188"/>
    </source>
</evidence>
<dbReference type="Pfam" id="PF09924">
    <property type="entry name" value="LPG_synthase_C"/>
    <property type="match status" value="1"/>
</dbReference>
<dbReference type="EMBL" id="MVGC01000132">
    <property type="protein sequence ID" value="RJE23188.1"/>
    <property type="molecule type" value="Genomic_DNA"/>
</dbReference>
<accession>A0A3A2ZJ63</accession>
<dbReference type="GO" id="GO:0016755">
    <property type="term" value="F:aminoacyltransferase activity"/>
    <property type="evidence" value="ECO:0007669"/>
    <property type="project" value="TreeGrafter"/>
</dbReference>
<comment type="subcellular location">
    <subcellularLocation>
        <location evidence="1">Cell membrane</location>
        <topology evidence="1">Multi-pass membrane protein</topology>
    </subcellularLocation>
</comment>
<keyword evidence="4" id="KW-1133">Transmembrane helix</keyword>
<evidence type="ECO:0000256" key="3">
    <source>
        <dbReference type="ARBA" id="ARBA00022692"/>
    </source>
</evidence>
<evidence type="ECO:0000256" key="2">
    <source>
        <dbReference type="ARBA" id="ARBA00022475"/>
    </source>
</evidence>
<dbReference type="Proteomes" id="UP000266188">
    <property type="component" value="Unassembled WGS sequence"/>
</dbReference>
<organism evidence="8 9">
    <name type="scientific">Aspergillus sclerotialis</name>
    <dbReference type="NCBI Taxonomy" id="2070753"/>
    <lineage>
        <taxon>Eukaryota</taxon>
        <taxon>Fungi</taxon>
        <taxon>Dikarya</taxon>
        <taxon>Ascomycota</taxon>
        <taxon>Pezizomycotina</taxon>
        <taxon>Eurotiomycetes</taxon>
        <taxon>Eurotiomycetidae</taxon>
        <taxon>Eurotiales</taxon>
        <taxon>Aspergillaceae</taxon>
        <taxon>Aspergillus</taxon>
        <taxon>Aspergillus subgen. Polypaecilum</taxon>
    </lineage>
</organism>
<dbReference type="PANTHER" id="PTHR34697">
    <property type="entry name" value="PHOSPHATIDYLGLYCEROL LYSYLTRANSFERASE"/>
    <property type="match status" value="1"/>
</dbReference>
<evidence type="ECO:0000256" key="6">
    <source>
        <dbReference type="SAM" id="MobiDB-lite"/>
    </source>
</evidence>
<dbReference type="AlphaFoldDB" id="A0A3A2ZJ63"/>
<dbReference type="InterPro" id="IPR024320">
    <property type="entry name" value="LPG_synthase_C"/>
</dbReference>
<keyword evidence="2" id="KW-1003">Cell membrane</keyword>
<comment type="caution">
    <text evidence="8">The sequence shown here is derived from an EMBL/GenBank/DDBJ whole genome shotgun (WGS) entry which is preliminary data.</text>
</comment>
<keyword evidence="3" id="KW-0812">Transmembrane</keyword>
<name>A0A3A2ZJ63_9EURO</name>
<protein>
    <submittedName>
        <fullName evidence="8">Uncharacterized conserved protein DUF2156</fullName>
    </submittedName>
</protein>
<dbReference type="OrthoDB" id="5421852at2759"/>
<proteinExistence type="predicted"/>
<feature type="compositionally biased region" description="Polar residues" evidence="6">
    <location>
        <begin position="524"/>
        <end position="538"/>
    </location>
</feature>
<gene>
    <name evidence="8" type="ORF">PHISCL_04495</name>
</gene>
<keyword evidence="9" id="KW-1185">Reference proteome</keyword>
<dbReference type="GO" id="GO:0005886">
    <property type="term" value="C:plasma membrane"/>
    <property type="evidence" value="ECO:0007669"/>
    <property type="project" value="UniProtKB-SubCell"/>
</dbReference>
<reference evidence="9" key="1">
    <citation type="submission" date="2017-02" db="EMBL/GenBank/DDBJ databases">
        <authorList>
            <person name="Tafer H."/>
            <person name="Lopandic K."/>
        </authorList>
    </citation>
    <scope>NUCLEOTIDE SEQUENCE [LARGE SCALE GENOMIC DNA]</scope>
    <source>
        <strain evidence="9">CBS 366.77</strain>
    </source>
</reference>
<dbReference type="InterPro" id="IPR051211">
    <property type="entry name" value="PG_lysyltransferase"/>
</dbReference>
<feature type="compositionally biased region" description="Basic residues" evidence="6">
    <location>
        <begin position="26"/>
        <end position="38"/>
    </location>
</feature>